<feature type="transmembrane region" description="Helical" evidence="6">
    <location>
        <begin position="49"/>
        <end position="66"/>
    </location>
</feature>
<dbReference type="KEGG" id="jte:ASJ30_10740"/>
<keyword evidence="5 6" id="KW-0472">Membrane</keyword>
<feature type="transmembrane region" description="Helical" evidence="6">
    <location>
        <begin position="315"/>
        <end position="334"/>
    </location>
</feature>
<dbReference type="Proteomes" id="UP000182938">
    <property type="component" value="Chromosome"/>
</dbReference>
<protein>
    <submittedName>
        <fullName evidence="7">Nitrate transporter</fullName>
    </submittedName>
</protein>
<dbReference type="EMBL" id="CP013290">
    <property type="protein sequence ID" value="APH01941.1"/>
    <property type="molecule type" value="Genomic_DNA"/>
</dbReference>
<evidence type="ECO:0000256" key="3">
    <source>
        <dbReference type="ARBA" id="ARBA00022692"/>
    </source>
</evidence>
<dbReference type="PANTHER" id="PTHR23515">
    <property type="entry name" value="HIGH-AFFINITY NITRATE TRANSPORTER 2.3"/>
    <property type="match status" value="1"/>
</dbReference>
<reference evidence="7 8" key="1">
    <citation type="submission" date="2015-11" db="EMBL/GenBank/DDBJ databases">
        <authorList>
            <person name="Zhang Y."/>
            <person name="Guo Z."/>
        </authorList>
    </citation>
    <scope>NUCLEOTIDE SEQUENCE [LARGE SCALE GENOMIC DNA]</scope>
    <source>
        <strain evidence="7 8">YFY001</strain>
    </source>
</reference>
<feature type="transmembrane region" description="Helical" evidence="6">
    <location>
        <begin position="251"/>
        <end position="272"/>
    </location>
</feature>
<keyword evidence="8" id="KW-1185">Reference proteome</keyword>
<feature type="transmembrane region" description="Helical" evidence="6">
    <location>
        <begin position="180"/>
        <end position="206"/>
    </location>
</feature>
<feature type="transmembrane region" description="Helical" evidence="6">
    <location>
        <begin position="385"/>
        <end position="404"/>
    </location>
</feature>
<dbReference type="Gene3D" id="1.20.1250.20">
    <property type="entry name" value="MFS general substrate transporter like domains"/>
    <property type="match status" value="1"/>
</dbReference>
<evidence type="ECO:0000256" key="1">
    <source>
        <dbReference type="ARBA" id="ARBA00004141"/>
    </source>
</evidence>
<keyword evidence="4 6" id="KW-1133">Transmembrane helix</keyword>
<feature type="transmembrane region" description="Helical" evidence="6">
    <location>
        <begin position="141"/>
        <end position="159"/>
    </location>
</feature>
<dbReference type="Pfam" id="PF07690">
    <property type="entry name" value="MFS_1"/>
    <property type="match status" value="1"/>
</dbReference>
<evidence type="ECO:0000256" key="6">
    <source>
        <dbReference type="SAM" id="Phobius"/>
    </source>
</evidence>
<proteinExistence type="inferred from homology"/>
<feature type="transmembrane region" description="Helical" evidence="6">
    <location>
        <begin position="212"/>
        <end position="230"/>
    </location>
</feature>
<evidence type="ECO:0000256" key="2">
    <source>
        <dbReference type="ARBA" id="ARBA00008432"/>
    </source>
</evidence>
<feature type="transmembrane region" description="Helical" evidence="6">
    <location>
        <begin position="416"/>
        <end position="439"/>
    </location>
</feature>
<feature type="transmembrane region" description="Helical" evidence="6">
    <location>
        <begin position="115"/>
        <end position="135"/>
    </location>
</feature>
<name>A0A1L3MHU5_9MICO</name>
<dbReference type="AlphaFoldDB" id="A0A1L3MHU5"/>
<organism evidence="7 8">
    <name type="scientific">Janibacter indicus</name>
    <dbReference type="NCBI Taxonomy" id="857417"/>
    <lineage>
        <taxon>Bacteria</taxon>
        <taxon>Bacillati</taxon>
        <taxon>Actinomycetota</taxon>
        <taxon>Actinomycetes</taxon>
        <taxon>Micrococcales</taxon>
        <taxon>Intrasporangiaceae</taxon>
        <taxon>Janibacter</taxon>
    </lineage>
</organism>
<dbReference type="InterPro" id="IPR044772">
    <property type="entry name" value="NO3_transporter"/>
</dbReference>
<evidence type="ECO:0000256" key="4">
    <source>
        <dbReference type="ARBA" id="ARBA00022989"/>
    </source>
</evidence>
<feature type="transmembrane region" description="Helical" evidence="6">
    <location>
        <begin position="86"/>
        <end position="103"/>
    </location>
</feature>
<dbReference type="GO" id="GO:0015112">
    <property type="term" value="F:nitrate transmembrane transporter activity"/>
    <property type="evidence" value="ECO:0007669"/>
    <property type="project" value="InterPro"/>
</dbReference>
<comment type="similarity">
    <text evidence="2">Belongs to the major facilitator superfamily. Nitrate/nitrite porter (TC 2.A.1.8) family.</text>
</comment>
<dbReference type="RefSeq" id="WP_072625096.1">
    <property type="nucleotide sequence ID" value="NZ_CP013290.1"/>
</dbReference>
<accession>A0A1L3MHU5</accession>
<dbReference type="GO" id="GO:0016020">
    <property type="term" value="C:membrane"/>
    <property type="evidence" value="ECO:0007669"/>
    <property type="project" value="UniProtKB-SubCell"/>
</dbReference>
<gene>
    <name evidence="7" type="ORF">ASJ30_10740</name>
</gene>
<comment type="subcellular location">
    <subcellularLocation>
        <location evidence="1">Membrane</location>
        <topology evidence="1">Multi-pass membrane protein</topology>
    </subcellularLocation>
</comment>
<dbReference type="InterPro" id="IPR036259">
    <property type="entry name" value="MFS_trans_sf"/>
</dbReference>
<keyword evidence="3 6" id="KW-0812">Transmembrane</keyword>
<dbReference type="SUPFAM" id="SSF103473">
    <property type="entry name" value="MFS general substrate transporter"/>
    <property type="match status" value="1"/>
</dbReference>
<dbReference type="InterPro" id="IPR011701">
    <property type="entry name" value="MFS"/>
</dbReference>
<evidence type="ECO:0000313" key="8">
    <source>
        <dbReference type="Proteomes" id="UP000182938"/>
    </source>
</evidence>
<evidence type="ECO:0000256" key="5">
    <source>
        <dbReference type="ARBA" id="ARBA00023136"/>
    </source>
</evidence>
<feature type="transmembrane region" description="Helical" evidence="6">
    <location>
        <begin position="340"/>
        <end position="364"/>
    </location>
</feature>
<sequence>MTTTLPTSTADATTPAGPVRRAGRWIDHWDPEDTAFWEGGGRAVARHNLGWSVLAEFLGFCVWALWSVVVPQLNGVGFALTLDQQFWLIAVPSLVGAFLRVPYTFMVPLVGGRNWTIISALLLLLPTLALAWVVGRPETPFALLLGIAALAGFGGGNFASSMTNISFFFPEAEKGKALGLNAAGGNLGTGIVQLVVPAVIAIGAGIHLERAGLLFVPLVLLAALGAWRGMDNLSTARSDHRSWAKAATHPHTWIISFLYIGTFGSFIGYSAAFPTLLTSQFPEVTTSIAFVGAVLGAASRPLGGTIADRLGGARVTIAAFVVMGLAAGLAILALSAHSFVLFLLAFLVLFTGAGIGNGATYRMIPAVFRAGVRDGEELAIARRSAAGCIGIAGAVGAVGGFLVPRGFAMSTTSFGSLVPAIGVFIAAYVLMAALTWAVYVRRGSRLAGEGI</sequence>
<evidence type="ECO:0000313" key="7">
    <source>
        <dbReference type="EMBL" id="APH01941.1"/>
    </source>
</evidence>
<feature type="transmembrane region" description="Helical" evidence="6">
    <location>
        <begin position="284"/>
        <end position="303"/>
    </location>
</feature>